<dbReference type="EMBL" id="AP017378">
    <property type="protein sequence ID" value="BBD07073.1"/>
    <property type="molecule type" value="Genomic_DNA"/>
</dbReference>
<gene>
    <name evidence="1" type="ORF">DFE_0347</name>
</gene>
<dbReference type="RefSeq" id="WP_126375963.1">
    <property type="nucleotide sequence ID" value="NZ_AP017378.1"/>
</dbReference>
<protein>
    <submittedName>
        <fullName evidence="1">Uncharacterized protein</fullName>
    </submittedName>
</protein>
<evidence type="ECO:0000313" key="1">
    <source>
        <dbReference type="EMBL" id="BBD07073.1"/>
    </source>
</evidence>
<sequence length="93" mass="10600">MAGRFVKFEKTLNGTEIQALTEVLAKHLAGMECLDYDNISRLKLNLKYELGQGVIRLKVDYQDTLSTEGGADRRIKWKAVRSFRIMPPSTILK</sequence>
<dbReference type="KEGG" id="dfl:DFE_0347"/>
<proteinExistence type="predicted"/>
<keyword evidence="2" id="KW-1185">Reference proteome</keyword>
<evidence type="ECO:0000313" key="2">
    <source>
        <dbReference type="Proteomes" id="UP000269883"/>
    </source>
</evidence>
<dbReference type="Proteomes" id="UP000269883">
    <property type="component" value="Chromosome"/>
</dbReference>
<reference evidence="1 2" key="1">
    <citation type="journal article" date="2018" name="Sci. Adv.">
        <title>Multi-heme cytochromes provide a pathway for survival in energy-limited environments.</title>
        <authorList>
            <person name="Deng X."/>
            <person name="Dohmae N."/>
            <person name="Nealson K.H."/>
            <person name="Hashimoto K."/>
            <person name="Okamoto A."/>
        </authorList>
    </citation>
    <scope>NUCLEOTIDE SEQUENCE [LARGE SCALE GENOMIC DNA]</scope>
    <source>
        <strain evidence="1 2">IS5</strain>
    </source>
</reference>
<dbReference type="AlphaFoldDB" id="A0A2Z6AV18"/>
<organism evidence="1 2">
    <name type="scientific">Desulfovibrio ferrophilus</name>
    <dbReference type="NCBI Taxonomy" id="241368"/>
    <lineage>
        <taxon>Bacteria</taxon>
        <taxon>Pseudomonadati</taxon>
        <taxon>Thermodesulfobacteriota</taxon>
        <taxon>Desulfovibrionia</taxon>
        <taxon>Desulfovibrionales</taxon>
        <taxon>Desulfovibrionaceae</taxon>
        <taxon>Desulfovibrio</taxon>
    </lineage>
</organism>
<accession>A0A2Z6AV18</accession>
<name>A0A2Z6AV18_9BACT</name>